<reference evidence="2" key="1">
    <citation type="submission" date="2021-02" db="EMBL/GenBank/DDBJ databases">
        <authorList>
            <person name="Dougan E. K."/>
            <person name="Rhodes N."/>
            <person name="Thang M."/>
            <person name="Chan C."/>
        </authorList>
    </citation>
    <scope>NUCLEOTIDE SEQUENCE</scope>
</reference>
<keyword evidence="3" id="KW-1185">Reference proteome</keyword>
<gene>
    <name evidence="2" type="ORF">SNAT2548_LOCUS28932</name>
</gene>
<proteinExistence type="predicted"/>
<name>A0A812T6L8_9DINO</name>
<protein>
    <submittedName>
        <fullName evidence="2">Uncharacterized protein</fullName>
    </submittedName>
</protein>
<feature type="region of interest" description="Disordered" evidence="1">
    <location>
        <begin position="1"/>
        <end position="86"/>
    </location>
</feature>
<feature type="compositionally biased region" description="Polar residues" evidence="1">
    <location>
        <begin position="49"/>
        <end position="58"/>
    </location>
</feature>
<evidence type="ECO:0000313" key="2">
    <source>
        <dbReference type="EMBL" id="CAE7516870.1"/>
    </source>
</evidence>
<feature type="compositionally biased region" description="Low complexity" evidence="1">
    <location>
        <begin position="1"/>
        <end position="15"/>
    </location>
</feature>
<dbReference type="AlphaFoldDB" id="A0A812T6L8"/>
<organism evidence="2 3">
    <name type="scientific">Symbiodinium natans</name>
    <dbReference type="NCBI Taxonomy" id="878477"/>
    <lineage>
        <taxon>Eukaryota</taxon>
        <taxon>Sar</taxon>
        <taxon>Alveolata</taxon>
        <taxon>Dinophyceae</taxon>
        <taxon>Suessiales</taxon>
        <taxon>Symbiodiniaceae</taxon>
        <taxon>Symbiodinium</taxon>
    </lineage>
</organism>
<feature type="compositionally biased region" description="Basic and acidic residues" evidence="1">
    <location>
        <begin position="20"/>
        <end position="37"/>
    </location>
</feature>
<sequence>MSESSAAAATLSSQAGQARTDSHRPLLAEGPANRESELASAEEMEQETQETFAPTSCRASDGGLAERQQRRRPRPTSTCTASTEEDDAEVHRTGGIACCRSFRRLLCYGQEVHKGTLCDGCNMVDGQSVRLLVVSMTVDEQRSRIHIYVNVKMPETPRLAQACETVVELWL</sequence>
<comment type="caution">
    <text evidence="2">The sequence shown here is derived from an EMBL/GenBank/DDBJ whole genome shotgun (WGS) entry which is preliminary data.</text>
</comment>
<dbReference type="Proteomes" id="UP000604046">
    <property type="component" value="Unassembled WGS sequence"/>
</dbReference>
<evidence type="ECO:0000313" key="3">
    <source>
        <dbReference type="Proteomes" id="UP000604046"/>
    </source>
</evidence>
<dbReference type="EMBL" id="CAJNDS010002537">
    <property type="protein sequence ID" value="CAE7516870.1"/>
    <property type="molecule type" value="Genomic_DNA"/>
</dbReference>
<accession>A0A812T6L8</accession>
<evidence type="ECO:0000256" key="1">
    <source>
        <dbReference type="SAM" id="MobiDB-lite"/>
    </source>
</evidence>